<protein>
    <submittedName>
        <fullName evidence="1">Uncharacterized protein</fullName>
    </submittedName>
</protein>
<proteinExistence type="predicted"/>
<dbReference type="GeneTree" id="ENSGT01070000254446"/>
<keyword evidence="2" id="KW-1185">Reference proteome</keyword>
<organism evidence="1 2">
    <name type="scientific">Oncorhynchus tshawytscha</name>
    <name type="common">Chinook salmon</name>
    <name type="synonym">Salmo tshawytscha</name>
    <dbReference type="NCBI Taxonomy" id="74940"/>
    <lineage>
        <taxon>Eukaryota</taxon>
        <taxon>Metazoa</taxon>
        <taxon>Chordata</taxon>
        <taxon>Craniata</taxon>
        <taxon>Vertebrata</taxon>
        <taxon>Euteleostomi</taxon>
        <taxon>Actinopterygii</taxon>
        <taxon>Neopterygii</taxon>
        <taxon>Teleostei</taxon>
        <taxon>Protacanthopterygii</taxon>
        <taxon>Salmoniformes</taxon>
        <taxon>Salmonidae</taxon>
        <taxon>Salmoninae</taxon>
        <taxon>Oncorhynchus</taxon>
    </lineage>
</organism>
<evidence type="ECO:0000313" key="1">
    <source>
        <dbReference type="Ensembl" id="ENSOTSP00005130574.1"/>
    </source>
</evidence>
<sequence>MIPREIPNSPCVPLVTQPCVPLVTQPCVPLVTQPCVPLVTQPCVPLVTQPCSSVPLVTQPCSSDHTPDLTQQDFSPAHVANQITHLTSLSKTSGLPMWRIRSHT</sequence>
<reference evidence="1" key="3">
    <citation type="submission" date="2025-09" db="UniProtKB">
        <authorList>
            <consortium name="Ensembl"/>
        </authorList>
    </citation>
    <scope>IDENTIFICATION</scope>
</reference>
<name>A0AAZ3QRK8_ONCTS</name>
<accession>A0AAZ3QRK8</accession>
<dbReference type="Ensembl" id="ENSOTST00005152309.1">
    <property type="protein sequence ID" value="ENSOTSP00005130574.1"/>
    <property type="gene ID" value="ENSOTSG00005068831.1"/>
</dbReference>
<dbReference type="AlphaFoldDB" id="A0AAZ3QRK8"/>
<evidence type="ECO:0000313" key="2">
    <source>
        <dbReference type="Proteomes" id="UP000694402"/>
    </source>
</evidence>
<reference evidence="2" key="1">
    <citation type="journal article" date="2018" name="PLoS ONE">
        <title>Chinook salmon (Oncorhynchus tshawytscha) genome and transcriptome.</title>
        <authorList>
            <person name="Christensen K.A."/>
            <person name="Leong J.S."/>
            <person name="Sakhrani D."/>
            <person name="Biagi C.A."/>
            <person name="Minkley D.R."/>
            <person name="Withler R.E."/>
            <person name="Rondeau E.B."/>
            <person name="Koop B.F."/>
            <person name="Devlin R.H."/>
        </authorList>
    </citation>
    <scope>NUCLEOTIDE SEQUENCE [LARGE SCALE GENOMIC DNA]</scope>
</reference>
<dbReference type="Proteomes" id="UP000694402">
    <property type="component" value="Unassembled WGS sequence"/>
</dbReference>
<reference evidence="1" key="2">
    <citation type="submission" date="2025-08" db="UniProtKB">
        <authorList>
            <consortium name="Ensembl"/>
        </authorList>
    </citation>
    <scope>IDENTIFICATION</scope>
</reference>